<keyword evidence="8" id="KW-1185">Reference proteome</keyword>
<name>A0A502FXY8_9SPHN</name>
<dbReference type="InterPro" id="IPR007452">
    <property type="entry name" value="TamB_C"/>
</dbReference>
<keyword evidence="3 5" id="KW-1133">Transmembrane helix</keyword>
<dbReference type="Pfam" id="PF04357">
    <property type="entry name" value="TamB"/>
    <property type="match status" value="1"/>
</dbReference>
<accession>A0A502FXY8</accession>
<feature type="transmembrane region" description="Helical" evidence="5">
    <location>
        <begin position="20"/>
        <end position="39"/>
    </location>
</feature>
<evidence type="ECO:0000256" key="3">
    <source>
        <dbReference type="ARBA" id="ARBA00022989"/>
    </source>
</evidence>
<dbReference type="OrthoDB" id="7784409at2"/>
<dbReference type="GO" id="GO:0009306">
    <property type="term" value="P:protein secretion"/>
    <property type="evidence" value="ECO:0007669"/>
    <property type="project" value="InterPro"/>
</dbReference>
<evidence type="ECO:0000313" key="8">
    <source>
        <dbReference type="Proteomes" id="UP000319931"/>
    </source>
</evidence>
<dbReference type="EMBL" id="RCZC01000002">
    <property type="protein sequence ID" value="TPG54385.1"/>
    <property type="molecule type" value="Genomic_DNA"/>
</dbReference>
<evidence type="ECO:0000256" key="5">
    <source>
        <dbReference type="SAM" id="Phobius"/>
    </source>
</evidence>
<dbReference type="GO" id="GO:0097347">
    <property type="term" value="C:TAM protein secretion complex"/>
    <property type="evidence" value="ECO:0007669"/>
    <property type="project" value="TreeGrafter"/>
</dbReference>
<evidence type="ECO:0000256" key="4">
    <source>
        <dbReference type="ARBA" id="ARBA00023136"/>
    </source>
</evidence>
<evidence type="ECO:0000256" key="2">
    <source>
        <dbReference type="ARBA" id="ARBA00022692"/>
    </source>
</evidence>
<comment type="caution">
    <text evidence="7">The sequence shown here is derived from an EMBL/GenBank/DDBJ whole genome shotgun (WGS) entry which is preliminary data.</text>
</comment>
<dbReference type="Proteomes" id="UP000319931">
    <property type="component" value="Unassembled WGS sequence"/>
</dbReference>
<dbReference type="PANTHER" id="PTHR36985:SF1">
    <property type="entry name" value="TRANSLOCATION AND ASSEMBLY MODULE SUBUNIT TAMB"/>
    <property type="match status" value="1"/>
</dbReference>
<proteinExistence type="predicted"/>
<sequence length="1414" mass="146533">MAEEEVVVVRRPLWQRILKWVAITLVGLIVLVGLVVLGLNTAPGRRVIANYLGEYKTASGLNIKVGRIDGSIYGAMVLTDVRVSDPKGVFLSSPRIAVDWRPFDYLHNHIDVRSAQAALITMTRSPAFTPTPTDPNAPILPDLDVDIGKLTIDRFIIGKAVSGQPHIIRIDGATHIADKRAQVTADVAALTGPGIAGGDRMTVKLDAVPDQDKLDLDARVTAPANGVVAGMSGLKAPLEFTVAGKGGWKAWVGKATGTLGGASLADLSLEAHSGTFKVRGTTNPGLYPGGAPKDKATPVNPIARLAAPALQVAVDATLDQRKVNLTTTLRSDALALDAKGLIDLAQSSFGQFAVDAKLLTPGAIAPNLNGRDVAARVVLDGKFATPTVNYVITAGVLGFGETRVEKLYASGLARVNADHIVVPVSARAARVTGLNAAAGGLLDNVAINGDFAIANGKLLSDNLKIRSRKIDATAVVVADLATGLYRGALNGRVNDYKVDGFGIVSLRTDAKLVTVASGGFGITAHVAAKTSQIFNEGARTFLGGNAAVTADVGYDPNGIITFRNLRLAAPQFRVTRGQGRYDPKGPLLVDADAYSNQYGPLTARVTGTATKPVVLLRAARPGVGIGLVNLEAQVRGNGTSYAVLAKGGTNYGPFTADVLVTPSPRLTADIHNARFAGVDFKGRVEQLAAGPFGGRITFAGSGISGAALLAAQGKVQRVDVAARASNAKIPGATDFTIGRAIINAQAVLYPNAPQIVADAQVADLRYGAAVLSAARGKVNYVNGSGTAQLLATGSNGVPFRVAANARLSPKMWLVATQGQANGIAFKTGNPARIDIGSGVYRLQPTRIDFGAGANSAGGSARIAGEYGKGLSAKLRLDSLDVSVANAIVPDLGLGGTATGSLDYTQPQGASVPQIAGQFRIKNFTRSSLASVSQPVDVIAQVGLTNAGGDARALIQRGGTTVGRLVATLQPLGGGDSWTQRLFAAPLSGGIRYNGPSSVLFSLAGLAKQQLSGPIAVAADFSGRVDAPQLTGLVRADALTYDNETYGTRLTQMKIAGRFTNDRFDLTQLSARAGEGTVQAQGSVGFSAAAGFPIDVKATLNNARLASSDALGATATGTVSVSNRKAKGGLITGDIRIPNARYEIIRQGQAEVAELTGVRRKSDLVKAATQPTAEAPVGLFKLDIRVRAENQLFVSGMGLESEWEADMRVAGTSAAPQILGRLQIVRGTYSFAGKRFDVTKGDVRFAGGALVDPEINISATTTTNDITVVIDITGTGQKPQIAFSSTPTLPQDEVLSRLLFGSSVTNLSAIQAIQLASALNSLRGSGGGLNPLGKLRSVAGIDRLRILGADSATGQSTSLAAGKYITNNIYVEVITDARGFTATQLEVSLTKALSVLSQAGSFGGSNLTVRYKRDF</sequence>
<dbReference type="RefSeq" id="WP_140849436.1">
    <property type="nucleotide sequence ID" value="NZ_RCZC01000002.1"/>
</dbReference>
<protein>
    <recommendedName>
        <fullName evidence="6">Translocation and assembly module TamB C-terminal domain-containing protein</fullName>
    </recommendedName>
</protein>
<organism evidence="7 8">
    <name type="scientific">Sphingomonas glacialis</name>
    <dbReference type="NCBI Taxonomy" id="658225"/>
    <lineage>
        <taxon>Bacteria</taxon>
        <taxon>Pseudomonadati</taxon>
        <taxon>Pseudomonadota</taxon>
        <taxon>Alphaproteobacteria</taxon>
        <taxon>Sphingomonadales</taxon>
        <taxon>Sphingomonadaceae</taxon>
        <taxon>Sphingomonas</taxon>
    </lineage>
</organism>
<evidence type="ECO:0000313" key="7">
    <source>
        <dbReference type="EMBL" id="TPG54385.1"/>
    </source>
</evidence>
<feature type="domain" description="Translocation and assembly module TamB C-terminal" evidence="6">
    <location>
        <begin position="1068"/>
        <end position="1414"/>
    </location>
</feature>
<comment type="subcellular location">
    <subcellularLocation>
        <location evidence="1">Membrane</location>
        <topology evidence="1">Single-pass membrane protein</topology>
    </subcellularLocation>
</comment>
<evidence type="ECO:0000256" key="1">
    <source>
        <dbReference type="ARBA" id="ARBA00004167"/>
    </source>
</evidence>
<keyword evidence="2 5" id="KW-0812">Transmembrane</keyword>
<gene>
    <name evidence="7" type="ORF">EAH76_06880</name>
</gene>
<dbReference type="PANTHER" id="PTHR36985">
    <property type="entry name" value="TRANSLOCATION AND ASSEMBLY MODULE SUBUNIT TAMB"/>
    <property type="match status" value="1"/>
</dbReference>
<dbReference type="GO" id="GO:0005886">
    <property type="term" value="C:plasma membrane"/>
    <property type="evidence" value="ECO:0007669"/>
    <property type="project" value="InterPro"/>
</dbReference>
<reference evidence="7 8" key="1">
    <citation type="journal article" date="2019" name="Environ. Microbiol.">
        <title>Species interactions and distinct microbial communities in high Arctic permafrost affected cryosols are associated with the CH4 and CO2 gas fluxes.</title>
        <authorList>
            <person name="Altshuler I."/>
            <person name="Hamel J."/>
            <person name="Turney S."/>
            <person name="Magnuson E."/>
            <person name="Levesque R."/>
            <person name="Greer C."/>
            <person name="Whyte L.G."/>
        </authorList>
    </citation>
    <scope>NUCLEOTIDE SEQUENCE [LARGE SCALE GENOMIC DNA]</scope>
    <source>
        <strain evidence="7 8">E6.1</strain>
    </source>
</reference>
<keyword evidence="4 5" id="KW-0472">Membrane</keyword>
<evidence type="ECO:0000259" key="6">
    <source>
        <dbReference type="Pfam" id="PF04357"/>
    </source>
</evidence>